<dbReference type="HAMAP" id="MF_01940">
    <property type="entry name" value="RNA_CPDase"/>
    <property type="match status" value="1"/>
</dbReference>
<dbReference type="PANTHER" id="PTHR35561:SF1">
    <property type="entry name" value="RNA 2',3'-CYCLIC PHOSPHODIESTERASE"/>
    <property type="match status" value="1"/>
</dbReference>
<feature type="active site" description="Proton donor" evidence="2">
    <location>
        <position position="37"/>
    </location>
</feature>
<feature type="short sequence motif" description="HXTX 2" evidence="2">
    <location>
        <begin position="120"/>
        <end position="123"/>
    </location>
</feature>
<feature type="active site" description="Proton acceptor" evidence="2">
    <location>
        <position position="120"/>
    </location>
</feature>
<organism evidence="3 4">
    <name type="scientific">Paragemmobacter straminiformis</name>
    <dbReference type="NCBI Taxonomy" id="2045119"/>
    <lineage>
        <taxon>Bacteria</taxon>
        <taxon>Pseudomonadati</taxon>
        <taxon>Pseudomonadota</taxon>
        <taxon>Alphaproteobacteria</taxon>
        <taxon>Rhodobacterales</taxon>
        <taxon>Paracoccaceae</taxon>
        <taxon>Paragemmobacter</taxon>
    </lineage>
</organism>
<comment type="function">
    <text evidence="2">Hydrolyzes RNA 2',3'-cyclic phosphodiester to an RNA 2'-phosphomonoester.</text>
</comment>
<dbReference type="PANTHER" id="PTHR35561">
    <property type="entry name" value="RNA 2',3'-CYCLIC PHOSPHODIESTERASE"/>
    <property type="match status" value="1"/>
</dbReference>
<dbReference type="NCBIfam" id="TIGR02258">
    <property type="entry name" value="2_5_ligase"/>
    <property type="match status" value="1"/>
</dbReference>
<dbReference type="Gene3D" id="3.90.1140.10">
    <property type="entry name" value="Cyclic phosphodiesterase"/>
    <property type="match status" value="1"/>
</dbReference>
<name>A0A842I2Q3_9RHOB</name>
<evidence type="ECO:0000256" key="1">
    <source>
        <dbReference type="ARBA" id="ARBA00022801"/>
    </source>
</evidence>
<gene>
    <name evidence="3" type="primary">thpR</name>
    <name evidence="3" type="ORF">H7F16_00330</name>
</gene>
<evidence type="ECO:0000313" key="3">
    <source>
        <dbReference type="EMBL" id="MBC2833931.1"/>
    </source>
</evidence>
<comment type="similarity">
    <text evidence="2">Belongs to the 2H phosphoesterase superfamily. ThpR family.</text>
</comment>
<dbReference type="EC" id="3.1.4.58" evidence="2"/>
<feature type="short sequence motif" description="HXTX 1" evidence="2">
    <location>
        <begin position="37"/>
        <end position="40"/>
    </location>
</feature>
<proteinExistence type="inferred from homology"/>
<accession>A0A842I2Q3</accession>
<protein>
    <recommendedName>
        <fullName evidence="2">RNA 2',3'-cyclic phosphodiesterase</fullName>
        <shortName evidence="2">RNA 2',3'-CPDase</shortName>
        <ecNumber evidence="2">3.1.4.58</ecNumber>
    </recommendedName>
</protein>
<sequence>MMRVFLALPLPEAVMSALRVQQFLLPLPKSVEPEGFHLTLVFLGEVQDWALEAAHERFAEVRVPPFELRLQGLGLFGGAKPKAAWAGVAASGPLVRLQAKLERAAQVAGIDCAARKFVPHVTLGRFAPPPPDEAMRLERAVALGGGFATDPWQVDHFCLFQSHLSPKGARYDELFRYDL</sequence>
<evidence type="ECO:0000256" key="2">
    <source>
        <dbReference type="HAMAP-Rule" id="MF_01940"/>
    </source>
</evidence>
<reference evidence="3 4" key="1">
    <citation type="journal article" date="2017" name="Int. J. Syst. Evol. Microbiol.">
        <title>Gemmobacter straminiformis sp. nov., isolated from an artificial fountain.</title>
        <authorList>
            <person name="Kang J.Y."/>
            <person name="Kim M.J."/>
            <person name="Chun J."/>
            <person name="Son K.P."/>
            <person name="Jahng K.Y."/>
        </authorList>
    </citation>
    <scope>NUCLEOTIDE SEQUENCE [LARGE SCALE GENOMIC DNA]</scope>
    <source>
        <strain evidence="3 4">CAM-8</strain>
    </source>
</reference>
<dbReference type="AlphaFoldDB" id="A0A842I2Q3"/>
<dbReference type="Pfam" id="PF13563">
    <property type="entry name" value="2_5_RNA_ligase2"/>
    <property type="match status" value="1"/>
</dbReference>
<dbReference type="InterPro" id="IPR004175">
    <property type="entry name" value="RNA_CPDase"/>
</dbReference>
<dbReference type="GO" id="GO:0008664">
    <property type="term" value="F:RNA 2',3'-cyclic 3'-phosphodiesterase activity"/>
    <property type="evidence" value="ECO:0007669"/>
    <property type="project" value="UniProtKB-EC"/>
</dbReference>
<dbReference type="GO" id="GO:0004113">
    <property type="term" value="F:2',3'-cyclic-nucleotide 3'-phosphodiesterase activity"/>
    <property type="evidence" value="ECO:0007669"/>
    <property type="project" value="InterPro"/>
</dbReference>
<keyword evidence="1 2" id="KW-0378">Hydrolase</keyword>
<dbReference type="Proteomes" id="UP000555411">
    <property type="component" value="Unassembled WGS sequence"/>
</dbReference>
<dbReference type="SUPFAM" id="SSF55144">
    <property type="entry name" value="LigT-like"/>
    <property type="match status" value="1"/>
</dbReference>
<dbReference type="InterPro" id="IPR009097">
    <property type="entry name" value="Cyclic_Pdiesterase"/>
</dbReference>
<dbReference type="EMBL" id="JACLQD010000001">
    <property type="protein sequence ID" value="MBC2833931.1"/>
    <property type="molecule type" value="Genomic_DNA"/>
</dbReference>
<comment type="caution">
    <text evidence="3">The sequence shown here is derived from an EMBL/GenBank/DDBJ whole genome shotgun (WGS) entry which is preliminary data.</text>
</comment>
<comment type="catalytic activity">
    <reaction evidence="2">
        <text>a 3'-end 2',3'-cyclophospho-ribonucleotide-RNA + H2O = a 3'-end 2'-phospho-ribonucleotide-RNA + H(+)</text>
        <dbReference type="Rhea" id="RHEA:11828"/>
        <dbReference type="Rhea" id="RHEA-COMP:10464"/>
        <dbReference type="Rhea" id="RHEA-COMP:17353"/>
        <dbReference type="ChEBI" id="CHEBI:15377"/>
        <dbReference type="ChEBI" id="CHEBI:15378"/>
        <dbReference type="ChEBI" id="CHEBI:83064"/>
        <dbReference type="ChEBI" id="CHEBI:173113"/>
        <dbReference type="EC" id="3.1.4.58"/>
    </reaction>
</comment>
<evidence type="ECO:0000313" key="4">
    <source>
        <dbReference type="Proteomes" id="UP000555411"/>
    </source>
</evidence>
<dbReference type="RefSeq" id="WP_185795569.1">
    <property type="nucleotide sequence ID" value="NZ_JACLQD010000001.1"/>
</dbReference>
<keyword evidence="4" id="KW-1185">Reference proteome</keyword>